<dbReference type="Proteomes" id="UP001381693">
    <property type="component" value="Unassembled WGS sequence"/>
</dbReference>
<evidence type="ECO:0000256" key="1">
    <source>
        <dbReference type="SAM" id="MobiDB-lite"/>
    </source>
</evidence>
<feature type="region of interest" description="Disordered" evidence="1">
    <location>
        <begin position="244"/>
        <end position="382"/>
    </location>
</feature>
<feature type="region of interest" description="Disordered" evidence="1">
    <location>
        <begin position="1"/>
        <end position="126"/>
    </location>
</feature>
<reference evidence="2 3" key="1">
    <citation type="submission" date="2023-11" db="EMBL/GenBank/DDBJ databases">
        <title>Halocaridina rubra genome assembly.</title>
        <authorList>
            <person name="Smith C."/>
        </authorList>
    </citation>
    <scope>NUCLEOTIDE SEQUENCE [LARGE SCALE GENOMIC DNA]</scope>
    <source>
        <strain evidence="2">EP-1</strain>
        <tissue evidence="2">Whole</tissue>
    </source>
</reference>
<feature type="compositionally biased region" description="Polar residues" evidence="1">
    <location>
        <begin position="49"/>
        <end position="71"/>
    </location>
</feature>
<evidence type="ECO:0000313" key="3">
    <source>
        <dbReference type="Proteomes" id="UP001381693"/>
    </source>
</evidence>
<feature type="compositionally biased region" description="Basic and acidic residues" evidence="1">
    <location>
        <begin position="313"/>
        <end position="323"/>
    </location>
</feature>
<evidence type="ECO:0000313" key="2">
    <source>
        <dbReference type="EMBL" id="KAK7067398.1"/>
    </source>
</evidence>
<gene>
    <name evidence="2" type="ORF">SK128_027656</name>
</gene>
<feature type="non-terminal residue" evidence="2">
    <location>
        <position position="1"/>
    </location>
</feature>
<name>A0AAN8WS92_HALRR</name>
<feature type="compositionally biased region" description="Basic and acidic residues" evidence="1">
    <location>
        <begin position="373"/>
        <end position="382"/>
    </location>
</feature>
<feature type="region of interest" description="Disordered" evidence="1">
    <location>
        <begin position="143"/>
        <end position="173"/>
    </location>
</feature>
<dbReference type="AlphaFoldDB" id="A0AAN8WS92"/>
<feature type="compositionally biased region" description="Low complexity" evidence="1">
    <location>
        <begin position="143"/>
        <end position="162"/>
    </location>
</feature>
<dbReference type="EMBL" id="JAXCGZ010018481">
    <property type="protein sequence ID" value="KAK7067398.1"/>
    <property type="molecule type" value="Genomic_DNA"/>
</dbReference>
<keyword evidence="3" id="KW-1185">Reference proteome</keyword>
<proteinExistence type="predicted"/>
<comment type="caution">
    <text evidence="2">The sequence shown here is derived from an EMBL/GenBank/DDBJ whole genome shotgun (WGS) entry which is preliminary data.</text>
</comment>
<feature type="compositionally biased region" description="Polar residues" evidence="1">
    <location>
        <begin position="105"/>
        <end position="120"/>
    </location>
</feature>
<accession>A0AAN8WS92</accession>
<feature type="compositionally biased region" description="Polar residues" evidence="1">
    <location>
        <begin position="252"/>
        <end position="261"/>
    </location>
</feature>
<feature type="compositionally biased region" description="Basic and acidic residues" evidence="1">
    <location>
        <begin position="1"/>
        <end position="23"/>
    </location>
</feature>
<feature type="region of interest" description="Disordered" evidence="1">
    <location>
        <begin position="197"/>
        <end position="225"/>
    </location>
</feature>
<protein>
    <submittedName>
        <fullName evidence="2">Uncharacterized protein</fullName>
    </submittedName>
</protein>
<organism evidence="2 3">
    <name type="scientific">Halocaridina rubra</name>
    <name type="common">Hawaiian red shrimp</name>
    <dbReference type="NCBI Taxonomy" id="373956"/>
    <lineage>
        <taxon>Eukaryota</taxon>
        <taxon>Metazoa</taxon>
        <taxon>Ecdysozoa</taxon>
        <taxon>Arthropoda</taxon>
        <taxon>Crustacea</taxon>
        <taxon>Multicrustacea</taxon>
        <taxon>Malacostraca</taxon>
        <taxon>Eumalacostraca</taxon>
        <taxon>Eucarida</taxon>
        <taxon>Decapoda</taxon>
        <taxon>Pleocyemata</taxon>
        <taxon>Caridea</taxon>
        <taxon>Atyoidea</taxon>
        <taxon>Atyidae</taxon>
        <taxon>Halocaridina</taxon>
    </lineage>
</organism>
<sequence length="382" mass="41190">SEAARKFVHDAKEQIRSFRRNDISNKLPLPDDPPPPYYPSLDHLDDLSNGKQNGFLANSHHQPSVNNSYNQPSAPRASMSSMSSHNVPNNVGVNGAHAIDHCNGPRSQPTAPCISPSSIHSPLPNSPPPVHYPVLPNISSDYPSPVSPATPTSPISPASSGHPHAHHFQSVPNLGDGLSHDYGLRYPPLNVYDNSSYNDSSFHPDTSSSSPNLLSRRMSNTSVSATSPPFNPYYDWLPGHAATKHANDKNNSDAPQRNSEGGISCFPKPKKGNTSKPNSKGESPKVLNSKGKSAAPPTPDKLRENPSSKLPNKSKEDSTDKHPASPSDSMCSNDKQRKIPSKSAAQSVRPKTGRNPFFEDSTDEEDTQGNKSTGREKKNTLG</sequence>
<feature type="compositionally biased region" description="Low complexity" evidence="1">
    <location>
        <begin position="72"/>
        <end position="84"/>
    </location>
</feature>
<feature type="compositionally biased region" description="Low complexity" evidence="1">
    <location>
        <begin position="197"/>
        <end position="211"/>
    </location>
</feature>